<evidence type="ECO:0000313" key="1">
    <source>
        <dbReference type="EMBL" id="KAK9882316.1"/>
    </source>
</evidence>
<reference evidence="1 2" key="1">
    <citation type="submission" date="2023-03" db="EMBL/GenBank/DDBJ databases">
        <title>Genome insight into feeding habits of ladybird beetles.</title>
        <authorList>
            <person name="Li H.-S."/>
            <person name="Huang Y.-H."/>
            <person name="Pang H."/>
        </authorList>
    </citation>
    <scope>NUCLEOTIDE SEQUENCE [LARGE SCALE GENOMIC DNA]</scope>
    <source>
        <strain evidence="1">SYSU_2023b</strain>
        <tissue evidence="1">Whole body</tissue>
    </source>
</reference>
<organism evidence="1 2">
    <name type="scientific">Henosepilachna vigintioctopunctata</name>
    <dbReference type="NCBI Taxonomy" id="420089"/>
    <lineage>
        <taxon>Eukaryota</taxon>
        <taxon>Metazoa</taxon>
        <taxon>Ecdysozoa</taxon>
        <taxon>Arthropoda</taxon>
        <taxon>Hexapoda</taxon>
        <taxon>Insecta</taxon>
        <taxon>Pterygota</taxon>
        <taxon>Neoptera</taxon>
        <taxon>Endopterygota</taxon>
        <taxon>Coleoptera</taxon>
        <taxon>Polyphaga</taxon>
        <taxon>Cucujiformia</taxon>
        <taxon>Coccinelloidea</taxon>
        <taxon>Coccinellidae</taxon>
        <taxon>Epilachninae</taxon>
        <taxon>Epilachnini</taxon>
        <taxon>Henosepilachna</taxon>
    </lineage>
</organism>
<dbReference type="EMBL" id="JARQZJ010000074">
    <property type="protein sequence ID" value="KAK9882316.1"/>
    <property type="molecule type" value="Genomic_DNA"/>
</dbReference>
<evidence type="ECO:0000313" key="2">
    <source>
        <dbReference type="Proteomes" id="UP001431783"/>
    </source>
</evidence>
<sequence>MAKNSLKKSTILTSLDRIIPCFHVIPIINYGDLHCIQSTRAQYVEQDSEKEEQRILNKRNLPVTMVMPSSGLRNLRNNAHVILM</sequence>
<keyword evidence="2" id="KW-1185">Reference proteome</keyword>
<protein>
    <submittedName>
        <fullName evidence="1">Uncharacterized protein</fullName>
    </submittedName>
</protein>
<dbReference type="Proteomes" id="UP001431783">
    <property type="component" value="Unassembled WGS sequence"/>
</dbReference>
<gene>
    <name evidence="1" type="ORF">WA026_020433</name>
</gene>
<accession>A0AAW1UR62</accession>
<proteinExistence type="predicted"/>
<dbReference type="AlphaFoldDB" id="A0AAW1UR62"/>
<name>A0AAW1UR62_9CUCU</name>
<comment type="caution">
    <text evidence="1">The sequence shown here is derived from an EMBL/GenBank/DDBJ whole genome shotgun (WGS) entry which is preliminary data.</text>
</comment>